<keyword evidence="5 9" id="KW-0378">Hydrolase</keyword>
<dbReference type="SMART" id="SM00633">
    <property type="entry name" value="Glyco_10"/>
    <property type="match status" value="1"/>
</dbReference>
<dbReference type="Gene3D" id="3.20.20.80">
    <property type="entry name" value="Glycosidases"/>
    <property type="match status" value="1"/>
</dbReference>
<proteinExistence type="inferred from homology"/>
<dbReference type="PROSITE" id="PS51760">
    <property type="entry name" value="GH10_2"/>
    <property type="match status" value="1"/>
</dbReference>
<evidence type="ECO:0000256" key="11">
    <source>
        <dbReference type="SAM" id="SignalP"/>
    </source>
</evidence>
<evidence type="ECO:0000256" key="5">
    <source>
        <dbReference type="ARBA" id="ARBA00022801"/>
    </source>
</evidence>
<dbReference type="EMBL" id="PVWQ01000005">
    <property type="protein sequence ID" value="RDW81271.1"/>
    <property type="molecule type" value="Genomic_DNA"/>
</dbReference>
<organism evidence="13 14">
    <name type="scientific">Aspergillus mulundensis</name>
    <dbReference type="NCBI Taxonomy" id="1810919"/>
    <lineage>
        <taxon>Eukaryota</taxon>
        <taxon>Fungi</taxon>
        <taxon>Dikarya</taxon>
        <taxon>Ascomycota</taxon>
        <taxon>Pezizomycotina</taxon>
        <taxon>Eurotiomycetes</taxon>
        <taxon>Eurotiomycetidae</taxon>
        <taxon>Eurotiales</taxon>
        <taxon>Aspergillaceae</taxon>
        <taxon>Aspergillus</taxon>
        <taxon>Aspergillus subgen. Nidulantes</taxon>
    </lineage>
</organism>
<evidence type="ECO:0000256" key="6">
    <source>
        <dbReference type="ARBA" id="ARBA00023277"/>
    </source>
</evidence>
<evidence type="ECO:0000313" key="13">
    <source>
        <dbReference type="EMBL" id="RDW81271.1"/>
    </source>
</evidence>
<evidence type="ECO:0000256" key="3">
    <source>
        <dbReference type="ARBA" id="ARBA00007495"/>
    </source>
</evidence>
<dbReference type="PRINTS" id="PR00134">
    <property type="entry name" value="GLHYDRLASE10"/>
</dbReference>
<feature type="domain" description="GH10" evidence="12">
    <location>
        <begin position="107"/>
        <end position="371"/>
    </location>
</feature>
<dbReference type="Proteomes" id="UP000256690">
    <property type="component" value="Unassembled WGS sequence"/>
</dbReference>
<dbReference type="EC" id="3.2.1.8" evidence="9"/>
<evidence type="ECO:0000256" key="9">
    <source>
        <dbReference type="RuleBase" id="RU361174"/>
    </source>
</evidence>
<dbReference type="GeneID" id="38115198"/>
<evidence type="ECO:0000259" key="12">
    <source>
        <dbReference type="PROSITE" id="PS51760"/>
    </source>
</evidence>
<keyword evidence="11" id="KW-0732">Signal</keyword>
<feature type="chain" id="PRO_5017782775" description="Beta-xylanase" evidence="11">
    <location>
        <begin position="20"/>
        <end position="373"/>
    </location>
</feature>
<dbReference type="InterPro" id="IPR017853">
    <property type="entry name" value="GH"/>
</dbReference>
<comment type="caution">
    <text evidence="13">The sequence shown here is derived from an EMBL/GenBank/DDBJ whole genome shotgun (WGS) entry which is preliminary data.</text>
</comment>
<keyword evidence="4 13" id="KW-0858">Xylan degradation</keyword>
<dbReference type="RefSeq" id="XP_026604324.1">
    <property type="nucleotide sequence ID" value="XM_026746844.1"/>
</dbReference>
<evidence type="ECO:0000256" key="10">
    <source>
        <dbReference type="SAM" id="MobiDB-lite"/>
    </source>
</evidence>
<dbReference type="Pfam" id="PF00331">
    <property type="entry name" value="Glyco_hydro_10"/>
    <property type="match status" value="1"/>
</dbReference>
<dbReference type="InterPro" id="IPR001000">
    <property type="entry name" value="GH10_dom"/>
</dbReference>
<keyword evidence="14" id="KW-1185">Reference proteome</keyword>
<comment type="catalytic activity">
    <reaction evidence="1 9">
        <text>Endohydrolysis of (1-&gt;4)-beta-D-xylosidic linkages in xylans.</text>
        <dbReference type="EC" id="3.2.1.8"/>
    </reaction>
</comment>
<feature type="region of interest" description="Disordered" evidence="10">
    <location>
        <begin position="52"/>
        <end position="71"/>
    </location>
</feature>
<keyword evidence="7 9" id="KW-0326">Glycosidase</keyword>
<dbReference type="GO" id="GO:0045493">
    <property type="term" value="P:xylan catabolic process"/>
    <property type="evidence" value="ECO:0007669"/>
    <property type="project" value="UniProtKB-UniPathway"/>
</dbReference>
<sequence>MVHLKSLASAALLASLASAGVCRPRHSKNASASTTAAVIASITSSTSAVTTATATPTSSSSSIASSSASSASASPSLAASSVSSASVAAASTLNDLFVAAGKQYFGTASDKTLLENAQNEAIVREQFGVLTPENSMKWDSIEPSQGSFSWTGADYLVDYATQNNKKIRGHTLVWYSQLPSWVSSITDASTLESAMKNHITEVVGRYKGKIMHWDVVNEIFNEDGTFRSSVFYNLLGEDFVRIAFETARAADPDAKLYINDYNLDSASYAKTQAMASYVKKWISEGVPIDGIALSSLADSGVSEVAITELDIAGAAASDYLNLLNACLEEEKCVGITVWGVSDKDSWRSSLTPLLYDANYQPKDAYTAIIDALS</sequence>
<evidence type="ECO:0000256" key="1">
    <source>
        <dbReference type="ARBA" id="ARBA00000681"/>
    </source>
</evidence>
<comment type="pathway">
    <text evidence="2">Glycan degradation; xylan degradation.</text>
</comment>
<evidence type="ECO:0000256" key="7">
    <source>
        <dbReference type="ARBA" id="ARBA00023295"/>
    </source>
</evidence>
<dbReference type="STRING" id="1810919.A0A3D8S590"/>
<dbReference type="InterPro" id="IPR044846">
    <property type="entry name" value="GH10"/>
</dbReference>
<evidence type="ECO:0000256" key="8">
    <source>
        <dbReference type="ARBA" id="ARBA00023326"/>
    </source>
</evidence>
<keyword evidence="6 9" id="KW-0119">Carbohydrate metabolism</keyword>
<name>A0A3D8S590_9EURO</name>
<protein>
    <recommendedName>
        <fullName evidence="9">Beta-xylanase</fullName>
        <ecNumber evidence="9">3.2.1.8</ecNumber>
    </recommendedName>
</protein>
<gene>
    <name evidence="13" type="ORF">DSM5745_04828</name>
</gene>
<accession>A0A3D8S590</accession>
<dbReference type="GO" id="GO:0031176">
    <property type="term" value="F:endo-1,4-beta-xylanase activity"/>
    <property type="evidence" value="ECO:0007669"/>
    <property type="project" value="UniProtKB-EC"/>
</dbReference>
<dbReference type="OrthoDB" id="3055998at2759"/>
<dbReference type="SUPFAM" id="SSF51445">
    <property type="entry name" value="(Trans)glycosidases"/>
    <property type="match status" value="1"/>
</dbReference>
<dbReference type="AlphaFoldDB" id="A0A3D8S590"/>
<evidence type="ECO:0000256" key="2">
    <source>
        <dbReference type="ARBA" id="ARBA00004851"/>
    </source>
</evidence>
<comment type="similarity">
    <text evidence="3 9">Belongs to the glycosyl hydrolase 10 (cellulase F) family.</text>
</comment>
<dbReference type="PANTHER" id="PTHR31490:SF76">
    <property type="entry name" value="ENDO-1,4-BETA-XYLANASE C"/>
    <property type="match status" value="1"/>
</dbReference>
<feature type="signal peptide" evidence="11">
    <location>
        <begin position="1"/>
        <end position="19"/>
    </location>
</feature>
<reference evidence="13 14" key="1">
    <citation type="journal article" date="2018" name="IMA Fungus">
        <title>IMA Genome-F 9: Draft genome sequence of Annulohypoxylon stygium, Aspergillus mulundensis, Berkeleyomyces basicola (syn. Thielaviopsis basicola), Ceratocystis smalleyi, two Cercospora beticola strains, Coleophoma cylindrospora, Fusarium fracticaudum, Phialophora cf. hyalina, and Morchella septimelata.</title>
        <authorList>
            <person name="Wingfield B.D."/>
            <person name="Bills G.F."/>
            <person name="Dong Y."/>
            <person name="Huang W."/>
            <person name="Nel W.J."/>
            <person name="Swalarsk-Parry B.S."/>
            <person name="Vaghefi N."/>
            <person name="Wilken P.M."/>
            <person name="An Z."/>
            <person name="de Beer Z.W."/>
            <person name="De Vos L."/>
            <person name="Chen L."/>
            <person name="Duong T.A."/>
            <person name="Gao Y."/>
            <person name="Hammerbacher A."/>
            <person name="Kikkert J.R."/>
            <person name="Li Y."/>
            <person name="Li H."/>
            <person name="Li K."/>
            <person name="Li Q."/>
            <person name="Liu X."/>
            <person name="Ma X."/>
            <person name="Naidoo K."/>
            <person name="Pethybridge S.J."/>
            <person name="Sun J."/>
            <person name="Steenkamp E.T."/>
            <person name="van der Nest M.A."/>
            <person name="van Wyk S."/>
            <person name="Wingfield M.J."/>
            <person name="Xiong C."/>
            <person name="Yue Q."/>
            <person name="Zhang X."/>
        </authorList>
    </citation>
    <scope>NUCLEOTIDE SEQUENCE [LARGE SCALE GENOMIC DNA]</scope>
    <source>
        <strain evidence="13 14">DSM 5745</strain>
    </source>
</reference>
<dbReference type="UniPathway" id="UPA00114"/>
<keyword evidence="8 9" id="KW-0624">Polysaccharide degradation</keyword>
<dbReference type="PANTHER" id="PTHR31490">
    <property type="entry name" value="GLYCOSYL HYDROLASE"/>
    <property type="match status" value="1"/>
</dbReference>
<evidence type="ECO:0000313" key="14">
    <source>
        <dbReference type="Proteomes" id="UP000256690"/>
    </source>
</evidence>
<evidence type="ECO:0000256" key="4">
    <source>
        <dbReference type="ARBA" id="ARBA00022651"/>
    </source>
</evidence>